<dbReference type="PANTHER" id="PTHR47894">
    <property type="entry name" value="HTH-TYPE TRANSCRIPTIONAL REGULATOR GADX"/>
    <property type="match status" value="1"/>
</dbReference>
<sequence>MTRTIPLIRAANLLPLVRFTETHGRNTVQLLDEADLAYWFHLTPLDPIPLRNGLDVMRALSRRHGPDVGPQIVTQASLPELGYIGQVALGARSPAEALMRVSRALPFHSSHEHIGLDQKDGIFELTQRFDFDIDDEALHAVHGMFTALLQTICAFNGTRPPAHVRVQMVPHPTKGLAHLKPHFGTSLTAAPDKVLRIALSPNVLGAPFRSPARDRLPQLMARQVPPLAEDASLAASVRAVLGSMVQDGAPKIDRVARSAGTSVRSLQRRLSDEGTSFGTELQTVRRRIAEDLLTQGEIRIGDVAERLGYAQQSAFTRAVRRWTGKPPSFAEKAGKRAS</sequence>
<dbReference type="EMBL" id="JBFBVU010000011">
    <property type="protein sequence ID" value="MEV8467254.1"/>
    <property type="molecule type" value="Genomic_DNA"/>
</dbReference>
<dbReference type="InterPro" id="IPR018060">
    <property type="entry name" value="HTH_AraC"/>
</dbReference>
<evidence type="ECO:0000256" key="2">
    <source>
        <dbReference type="ARBA" id="ARBA00023125"/>
    </source>
</evidence>
<dbReference type="RefSeq" id="WP_366193030.1">
    <property type="nucleotide sequence ID" value="NZ_JBFBVU010000011.1"/>
</dbReference>
<proteinExistence type="predicted"/>
<gene>
    <name evidence="5" type="ORF">AB0T83_10730</name>
</gene>
<reference evidence="5 6" key="1">
    <citation type="submission" date="2024-07" db="EMBL/GenBank/DDBJ databases">
        <authorList>
            <person name="Kang M."/>
        </authorList>
    </citation>
    <scope>NUCLEOTIDE SEQUENCE [LARGE SCALE GENOMIC DNA]</scope>
    <source>
        <strain evidence="5 6">DFM31</strain>
    </source>
</reference>
<dbReference type="Pfam" id="PF12833">
    <property type="entry name" value="HTH_18"/>
    <property type="match status" value="1"/>
</dbReference>
<dbReference type="PROSITE" id="PS01124">
    <property type="entry name" value="HTH_ARAC_FAMILY_2"/>
    <property type="match status" value="1"/>
</dbReference>
<evidence type="ECO:0000259" key="4">
    <source>
        <dbReference type="PROSITE" id="PS01124"/>
    </source>
</evidence>
<name>A0ABV3L6P6_9RHOB</name>
<keyword evidence="1" id="KW-0805">Transcription regulation</keyword>
<evidence type="ECO:0000256" key="3">
    <source>
        <dbReference type="ARBA" id="ARBA00023163"/>
    </source>
</evidence>
<keyword evidence="3" id="KW-0804">Transcription</keyword>
<dbReference type="SUPFAM" id="SSF46689">
    <property type="entry name" value="Homeodomain-like"/>
    <property type="match status" value="1"/>
</dbReference>
<dbReference type="SMART" id="SM00342">
    <property type="entry name" value="HTH_ARAC"/>
    <property type="match status" value="1"/>
</dbReference>
<feature type="domain" description="HTH araC/xylS-type" evidence="4">
    <location>
        <begin position="235"/>
        <end position="333"/>
    </location>
</feature>
<evidence type="ECO:0000313" key="5">
    <source>
        <dbReference type="EMBL" id="MEV8467254.1"/>
    </source>
</evidence>
<evidence type="ECO:0000256" key="1">
    <source>
        <dbReference type="ARBA" id="ARBA00023015"/>
    </source>
</evidence>
<dbReference type="InterPro" id="IPR009057">
    <property type="entry name" value="Homeodomain-like_sf"/>
</dbReference>
<keyword evidence="2" id="KW-0238">DNA-binding</keyword>
<accession>A0ABV3L6P6</accession>
<dbReference type="PANTHER" id="PTHR47894:SF4">
    <property type="entry name" value="HTH-TYPE TRANSCRIPTIONAL REGULATOR GADX"/>
    <property type="match status" value="1"/>
</dbReference>
<protein>
    <submittedName>
        <fullName evidence="5">Helix-turn-helix transcriptional regulator</fullName>
    </submittedName>
</protein>
<dbReference type="Gene3D" id="1.10.10.60">
    <property type="entry name" value="Homeodomain-like"/>
    <property type="match status" value="1"/>
</dbReference>
<organism evidence="5 6">
    <name type="scientific">Meridianimarinicoccus marinus</name>
    <dbReference type="NCBI Taxonomy" id="3231483"/>
    <lineage>
        <taxon>Bacteria</taxon>
        <taxon>Pseudomonadati</taxon>
        <taxon>Pseudomonadota</taxon>
        <taxon>Alphaproteobacteria</taxon>
        <taxon>Rhodobacterales</taxon>
        <taxon>Paracoccaceae</taxon>
        <taxon>Meridianimarinicoccus</taxon>
    </lineage>
</organism>
<comment type="caution">
    <text evidence="5">The sequence shown here is derived from an EMBL/GenBank/DDBJ whole genome shotgun (WGS) entry which is preliminary data.</text>
</comment>
<dbReference type="Proteomes" id="UP001553161">
    <property type="component" value="Unassembled WGS sequence"/>
</dbReference>
<keyword evidence="6" id="KW-1185">Reference proteome</keyword>
<evidence type="ECO:0000313" key="6">
    <source>
        <dbReference type="Proteomes" id="UP001553161"/>
    </source>
</evidence>